<dbReference type="EMBL" id="CAJVCH010153981">
    <property type="protein sequence ID" value="CAG7727799.1"/>
    <property type="molecule type" value="Genomic_DNA"/>
</dbReference>
<dbReference type="InterPro" id="IPR003959">
    <property type="entry name" value="ATPase_AAA_core"/>
</dbReference>
<reference evidence="4" key="1">
    <citation type="submission" date="2021-06" db="EMBL/GenBank/DDBJ databases">
        <authorList>
            <person name="Hodson N. C."/>
            <person name="Mongue J. A."/>
            <person name="Jaron S. K."/>
        </authorList>
    </citation>
    <scope>NUCLEOTIDE SEQUENCE</scope>
</reference>
<dbReference type="GO" id="GO:0016887">
    <property type="term" value="F:ATP hydrolysis activity"/>
    <property type="evidence" value="ECO:0007669"/>
    <property type="project" value="InterPro"/>
</dbReference>
<dbReference type="InterPro" id="IPR050304">
    <property type="entry name" value="MT-severing_AAA_ATPase"/>
</dbReference>
<protein>
    <recommendedName>
        <fullName evidence="3">ATPase AAA-type core domain-containing protein</fullName>
    </recommendedName>
</protein>
<name>A0A8J2JYN6_9HEXA</name>
<comment type="similarity">
    <text evidence="1">Belongs to the AAA ATPase family.</text>
</comment>
<proteinExistence type="inferred from homology"/>
<dbReference type="GO" id="GO:0005524">
    <property type="term" value="F:ATP binding"/>
    <property type="evidence" value="ECO:0007669"/>
    <property type="project" value="InterPro"/>
</dbReference>
<comment type="caution">
    <text evidence="4">The sequence shown here is derived from an EMBL/GenBank/DDBJ whole genome shotgun (WGS) entry which is preliminary data.</text>
</comment>
<evidence type="ECO:0000256" key="2">
    <source>
        <dbReference type="SAM" id="MobiDB-lite"/>
    </source>
</evidence>
<feature type="domain" description="ATPase AAA-type core" evidence="3">
    <location>
        <begin position="363"/>
        <end position="410"/>
    </location>
</feature>
<evidence type="ECO:0000313" key="5">
    <source>
        <dbReference type="Proteomes" id="UP000708208"/>
    </source>
</evidence>
<evidence type="ECO:0000259" key="3">
    <source>
        <dbReference type="Pfam" id="PF00004"/>
    </source>
</evidence>
<feature type="region of interest" description="Disordered" evidence="2">
    <location>
        <begin position="182"/>
        <end position="232"/>
    </location>
</feature>
<dbReference type="Pfam" id="PF00004">
    <property type="entry name" value="AAA"/>
    <property type="match status" value="1"/>
</dbReference>
<gene>
    <name evidence="4" type="ORF">AFUS01_LOCUS16625</name>
</gene>
<feature type="region of interest" description="Disordered" evidence="2">
    <location>
        <begin position="247"/>
        <end position="291"/>
    </location>
</feature>
<dbReference type="AlphaFoldDB" id="A0A8J2JYN6"/>
<feature type="compositionally biased region" description="Basic and acidic residues" evidence="2">
    <location>
        <begin position="204"/>
        <end position="222"/>
    </location>
</feature>
<evidence type="ECO:0000256" key="1">
    <source>
        <dbReference type="ARBA" id="ARBA00006914"/>
    </source>
</evidence>
<dbReference type="OrthoDB" id="10251136at2759"/>
<organism evidence="4 5">
    <name type="scientific">Allacma fusca</name>
    <dbReference type="NCBI Taxonomy" id="39272"/>
    <lineage>
        <taxon>Eukaryota</taxon>
        <taxon>Metazoa</taxon>
        <taxon>Ecdysozoa</taxon>
        <taxon>Arthropoda</taxon>
        <taxon>Hexapoda</taxon>
        <taxon>Collembola</taxon>
        <taxon>Symphypleona</taxon>
        <taxon>Sminthuridae</taxon>
        <taxon>Allacma</taxon>
    </lineage>
</organism>
<accession>A0A8J2JYN6</accession>
<dbReference type="Proteomes" id="UP000708208">
    <property type="component" value="Unassembled WGS sequence"/>
</dbReference>
<dbReference type="PANTHER" id="PTHR23074">
    <property type="entry name" value="AAA DOMAIN-CONTAINING"/>
    <property type="match status" value="1"/>
</dbReference>
<evidence type="ECO:0000313" key="4">
    <source>
        <dbReference type="EMBL" id="CAG7727799.1"/>
    </source>
</evidence>
<feature type="compositionally biased region" description="Polar residues" evidence="2">
    <location>
        <begin position="182"/>
        <end position="195"/>
    </location>
</feature>
<feature type="non-terminal residue" evidence="4">
    <location>
        <position position="411"/>
    </location>
</feature>
<feature type="region of interest" description="Disordered" evidence="2">
    <location>
        <begin position="136"/>
        <end position="170"/>
    </location>
</feature>
<sequence>MSRNNSDRDTELTIKCLRHLFLDPPGSPRTTRCLSVQEIPPAAKLWRPGKLDRIFREYVTKQAEDSSKDCEIVASGNFTNQGDDHSNWKKLPDSNCHNENVPASTVNMKTVNHIRKGTIPGKEKEESGRSKYLMQGNFNPPRKLPSPPKVTNVGNNGKDFGGSIPPKLGVNDIRKVMPSTQKSLFSTHQQQNSNGYGARNPAPRLEKRQPREEQVIDSKQEDEVPANPFKTAHQQLVINDRAKGIKRNLPASGTGPNVHVSGLRKTARYEPPPTTNQPTNNAKEPEPVSDNPEVEELMQNPLMKNIDPKMVETVLNEVFDTGSVGWDDIAGLQNVKNVIKEIIIWPMLRPDIFTGLRGPPKGILLFGPPGTGKTMIGKLIATQSKSAFFNISASSLTSKWIGDGEKMVRAL</sequence>
<dbReference type="PANTHER" id="PTHR23074:SF17">
    <property type="entry name" value="FIDGETIN-LIKE PROTEIN 1"/>
    <property type="match status" value="1"/>
</dbReference>
<keyword evidence="5" id="KW-1185">Reference proteome</keyword>